<dbReference type="EMBL" id="PKKI01000033">
    <property type="protein sequence ID" value="PLK20006.1"/>
    <property type="molecule type" value="Genomic_DNA"/>
</dbReference>
<comment type="caution">
    <text evidence="2">The sequence shown here is derived from an EMBL/GenBank/DDBJ whole genome shotgun (WGS) entry which is preliminary data.</text>
</comment>
<accession>L9Y4S7</accession>
<dbReference type="Proteomes" id="UP000011613">
    <property type="component" value="Unassembled WGS sequence"/>
</dbReference>
<evidence type="ECO:0000313" key="3">
    <source>
        <dbReference type="EMBL" id="PLK20006.1"/>
    </source>
</evidence>
<organism evidence="2 4">
    <name type="scientific">Natronobacterium gregoryi (strain ATCC 43098 / DSM 3393 / CCM 3738 / CIP 104747 / IAM 13177 / JCM 8860 / NBRC 102187 / NCIMB 2189 / SP2)</name>
    <dbReference type="NCBI Taxonomy" id="797304"/>
    <lineage>
        <taxon>Archaea</taxon>
        <taxon>Methanobacteriati</taxon>
        <taxon>Methanobacteriota</taxon>
        <taxon>Stenosarchaea group</taxon>
        <taxon>Halobacteria</taxon>
        <taxon>Halobacteriales</taxon>
        <taxon>Natrialbaceae</taxon>
        <taxon>Natronobacterium</taxon>
    </lineage>
</organism>
<feature type="compositionally biased region" description="Basic residues" evidence="1">
    <location>
        <begin position="22"/>
        <end position="40"/>
    </location>
</feature>
<dbReference type="EMBL" id="AOIC01000074">
    <property type="protein sequence ID" value="ELY67888.1"/>
    <property type="molecule type" value="Genomic_DNA"/>
</dbReference>
<evidence type="ECO:0000256" key="1">
    <source>
        <dbReference type="SAM" id="MobiDB-lite"/>
    </source>
</evidence>
<dbReference type="GeneID" id="25137822"/>
<evidence type="ECO:0000313" key="5">
    <source>
        <dbReference type="Proteomes" id="UP000234484"/>
    </source>
</evidence>
<dbReference type="RefSeq" id="WP_005579576.1">
    <property type="nucleotide sequence ID" value="NC_019792.1"/>
</dbReference>
<dbReference type="AlphaFoldDB" id="L9Y4S7"/>
<gene>
    <name evidence="2" type="ORF">C490_10350</name>
    <name evidence="3" type="ORF">CYV19_11850</name>
</gene>
<proteinExistence type="predicted"/>
<reference evidence="2 4" key="1">
    <citation type="journal article" date="2014" name="PLoS Genet.">
        <title>Phylogenetically driven sequencing of extremely halophilic archaea reveals strategies for static and dynamic osmo-response.</title>
        <authorList>
            <person name="Becker E.A."/>
            <person name="Seitzer P.M."/>
            <person name="Tritt A."/>
            <person name="Larsen D."/>
            <person name="Krusor M."/>
            <person name="Yao A.I."/>
            <person name="Wu D."/>
            <person name="Madern D."/>
            <person name="Eisen J.A."/>
            <person name="Darling A.E."/>
            <person name="Facciotti M.T."/>
        </authorList>
    </citation>
    <scope>NUCLEOTIDE SEQUENCE [LARGE SCALE GENOMIC DNA]</scope>
    <source>
        <strain evidence="2 4">SP2</strain>
    </source>
</reference>
<feature type="region of interest" description="Disordered" evidence="1">
    <location>
        <begin position="1"/>
        <end position="47"/>
    </location>
</feature>
<name>L9Y4S7_NATGS</name>
<reference evidence="3 5" key="2">
    <citation type="submission" date="2017-12" db="EMBL/GenBank/DDBJ databases">
        <title>The characterization of oligonucleotides binding to NgAgo.</title>
        <authorList>
            <person name="Jiang L."/>
            <person name="He B."/>
            <person name="Kang J."/>
            <person name="Yu M."/>
            <person name="Li N."/>
            <person name="Fang Y."/>
            <person name="Tang Z."/>
            <person name="Wu P."/>
            <person name="Yao P."/>
            <person name="Huang J."/>
        </authorList>
    </citation>
    <scope>NUCLEOTIDE SEQUENCE [LARGE SCALE GENOMIC DNA]</scope>
    <source>
        <strain evidence="3 5">SP2</strain>
        <tissue evidence="3">Freeze-dried powder thallus</tissue>
    </source>
</reference>
<feature type="compositionally biased region" description="Polar residues" evidence="1">
    <location>
        <begin position="1"/>
        <end position="16"/>
    </location>
</feature>
<evidence type="ECO:0000313" key="2">
    <source>
        <dbReference type="EMBL" id="ELY67888.1"/>
    </source>
</evidence>
<protein>
    <submittedName>
        <fullName evidence="2">Uncharacterized protein</fullName>
    </submittedName>
</protein>
<dbReference type="Proteomes" id="UP000234484">
    <property type="component" value="Unassembled WGS sequence"/>
</dbReference>
<sequence length="63" mass="6913">MTVTAGNTLENQSQASPMHVHGSTRRPRVTRGRGHSRRRHFENGNASAVPDGFLSVSFVPLEI</sequence>
<evidence type="ECO:0000313" key="4">
    <source>
        <dbReference type="Proteomes" id="UP000011613"/>
    </source>
</evidence>